<evidence type="ECO:0000256" key="1">
    <source>
        <dbReference type="SAM" id="MobiDB-lite"/>
    </source>
</evidence>
<keyword evidence="3" id="KW-1185">Reference proteome</keyword>
<dbReference type="EMBL" id="CP137641">
    <property type="protein sequence ID" value="WOX56638.1"/>
    <property type="molecule type" value="Genomic_DNA"/>
</dbReference>
<sequence length="72" mass="7990">MTHSPLLRSDETLFRDPEIFEFTFLPEQLHYRDAQVRELAFFLRPALRGGSAGNAVLRGPPGTGKTTTVTAS</sequence>
<protein>
    <submittedName>
        <fullName evidence="2">AAA family ATPase</fullName>
    </submittedName>
</protein>
<gene>
    <name evidence="2" type="ORF">R6Y95_04695</name>
</gene>
<name>A0ABD8ABU3_9EURY</name>
<accession>A0ABD8ABU3</accession>
<feature type="compositionally biased region" description="Low complexity" evidence="1">
    <location>
        <begin position="59"/>
        <end position="72"/>
    </location>
</feature>
<evidence type="ECO:0000313" key="2">
    <source>
        <dbReference type="EMBL" id="WOX56638.1"/>
    </source>
</evidence>
<dbReference type="AlphaFoldDB" id="A0ABD8ABU3"/>
<proteinExistence type="predicted"/>
<reference evidence="2 3" key="1">
    <citation type="submission" date="2023-10" db="EMBL/GenBank/DDBJ databases">
        <title>The complete genome sequence of Methanoculleus palmolei DSM 4273.</title>
        <authorList>
            <person name="Lai S.-J."/>
            <person name="You Y.-T."/>
            <person name="Chen S.-C."/>
        </authorList>
    </citation>
    <scope>NUCLEOTIDE SEQUENCE [LARGE SCALE GENOMIC DNA]</scope>
    <source>
        <strain evidence="2 3">DSM 4273</strain>
    </source>
</reference>
<dbReference type="Proteomes" id="UP001626603">
    <property type="component" value="Chromosome"/>
</dbReference>
<dbReference type="Gene3D" id="1.10.8.60">
    <property type="match status" value="1"/>
</dbReference>
<dbReference type="SUPFAM" id="SSF52540">
    <property type="entry name" value="P-loop containing nucleoside triphosphate hydrolases"/>
    <property type="match status" value="1"/>
</dbReference>
<feature type="region of interest" description="Disordered" evidence="1">
    <location>
        <begin position="52"/>
        <end position="72"/>
    </location>
</feature>
<evidence type="ECO:0000313" key="3">
    <source>
        <dbReference type="Proteomes" id="UP001626603"/>
    </source>
</evidence>
<organism evidence="2 3">
    <name type="scientific">Methanoculleus palmolei</name>
    <dbReference type="NCBI Taxonomy" id="72612"/>
    <lineage>
        <taxon>Archaea</taxon>
        <taxon>Methanobacteriati</taxon>
        <taxon>Methanobacteriota</taxon>
        <taxon>Stenosarchaea group</taxon>
        <taxon>Methanomicrobia</taxon>
        <taxon>Methanomicrobiales</taxon>
        <taxon>Methanomicrobiaceae</taxon>
        <taxon>Methanoculleus</taxon>
    </lineage>
</organism>
<dbReference type="InterPro" id="IPR027417">
    <property type="entry name" value="P-loop_NTPase"/>
</dbReference>
<dbReference type="Gene3D" id="3.40.50.300">
    <property type="entry name" value="P-loop containing nucleotide triphosphate hydrolases"/>
    <property type="match status" value="1"/>
</dbReference>